<dbReference type="Proteomes" id="UP000321389">
    <property type="component" value="Chromosome"/>
</dbReference>
<dbReference type="KEGG" id="niy:FQ775_02005"/>
<proteinExistence type="predicted"/>
<dbReference type="RefSeq" id="WP_146297887.1">
    <property type="nucleotide sequence ID" value="NZ_CP042301.2"/>
</dbReference>
<keyword evidence="2" id="KW-1185">Reference proteome</keyword>
<dbReference type="EMBL" id="CP042301">
    <property type="protein sequence ID" value="QDY99237.1"/>
    <property type="molecule type" value="Genomic_DNA"/>
</dbReference>
<accession>A0A5B8KUL8</accession>
<evidence type="ECO:0000313" key="2">
    <source>
        <dbReference type="Proteomes" id="UP000321389"/>
    </source>
</evidence>
<dbReference type="OrthoDB" id="7916166at2"/>
<name>A0A5B8KUL8_9HYPH</name>
<organism evidence="1 2">
    <name type="scientific">Nitratireductor mangrovi</name>
    <dbReference type="NCBI Taxonomy" id="2599600"/>
    <lineage>
        <taxon>Bacteria</taxon>
        <taxon>Pseudomonadati</taxon>
        <taxon>Pseudomonadota</taxon>
        <taxon>Alphaproteobacteria</taxon>
        <taxon>Hyphomicrobiales</taxon>
        <taxon>Phyllobacteriaceae</taxon>
        <taxon>Nitratireductor</taxon>
    </lineage>
</organism>
<evidence type="ECO:0000313" key="1">
    <source>
        <dbReference type="EMBL" id="QDY99237.1"/>
    </source>
</evidence>
<reference evidence="1" key="1">
    <citation type="submission" date="2020-04" db="EMBL/GenBank/DDBJ databases">
        <title>Nitratireductor sp. nov. isolated from mangrove soil.</title>
        <authorList>
            <person name="Ye Y."/>
        </authorList>
    </citation>
    <scope>NUCLEOTIDE SEQUENCE</scope>
    <source>
        <strain evidence="1">SY7</strain>
    </source>
</reference>
<dbReference type="AlphaFoldDB" id="A0A5B8KUL8"/>
<protein>
    <submittedName>
        <fullName evidence="1">Uncharacterized protein</fullName>
    </submittedName>
</protein>
<gene>
    <name evidence="1" type="ORF">FQ775_02005</name>
</gene>
<sequence length="162" mass="17965">MVNSITLPRILAASAALLAVLLAIGWMTRENPDDKPYLKILGGGFMFNYRVADVYYGFTALVERPLPVGSIIEAAFEDPGGGPDHVVRTRVGTQTARYSLRSPSLRGVEKDKPYKVAIRVIDREEREVLWRHELAIRSQIGDEVVPDKPLTVGPGYAKNTMQ</sequence>